<organism evidence="4 5">
    <name type="scientific">candidate division WWE3 bacterium</name>
    <dbReference type="NCBI Taxonomy" id="2053526"/>
    <lineage>
        <taxon>Bacteria</taxon>
        <taxon>Katanobacteria</taxon>
    </lineage>
</organism>
<dbReference type="Gene3D" id="3.40.50.2300">
    <property type="match status" value="1"/>
</dbReference>
<gene>
    <name evidence="4" type="ORF">GYA27_02495</name>
</gene>
<comment type="caution">
    <text evidence="4">The sequence shown here is derived from an EMBL/GenBank/DDBJ whole genome shotgun (WGS) entry which is preliminary data.</text>
</comment>
<evidence type="ECO:0000313" key="4">
    <source>
        <dbReference type="EMBL" id="NMB70048.1"/>
    </source>
</evidence>
<evidence type="ECO:0000259" key="3">
    <source>
        <dbReference type="PROSITE" id="PS50110"/>
    </source>
</evidence>
<dbReference type="PANTHER" id="PTHR44591:SF24">
    <property type="entry name" value="PROTEIN-GLUTAMATE METHYLESTERASE_PROTEIN-GLUTAMINE GLUTAMINASE 1"/>
    <property type="match status" value="1"/>
</dbReference>
<name>A0A7X9DKD5_UNCKA</name>
<feature type="domain" description="Response regulatory" evidence="3">
    <location>
        <begin position="4"/>
        <end position="120"/>
    </location>
</feature>
<dbReference type="InterPro" id="IPR001789">
    <property type="entry name" value="Sig_transdc_resp-reg_receiver"/>
</dbReference>
<sequence length="132" mass="15035">MNNRILLIEDNRSIMEIYKKILEEEGYIVTPVEDGLLAREEINRGEWDLMLLDVMLPKLDGLSLLKELSANTKLSSKPVLIISNVNEADFIAECKTYGIKEYIIKAEVLPSEILEKVALYLTKDEHTAVNNI</sequence>
<protein>
    <submittedName>
        <fullName evidence="4">Response regulator</fullName>
    </submittedName>
</protein>
<evidence type="ECO:0000313" key="5">
    <source>
        <dbReference type="Proteomes" id="UP000526033"/>
    </source>
</evidence>
<dbReference type="InterPro" id="IPR011006">
    <property type="entry name" value="CheY-like_superfamily"/>
</dbReference>
<dbReference type="InterPro" id="IPR050595">
    <property type="entry name" value="Bact_response_regulator"/>
</dbReference>
<evidence type="ECO:0000256" key="2">
    <source>
        <dbReference type="PROSITE-ProRule" id="PRU00169"/>
    </source>
</evidence>
<dbReference type="GO" id="GO:0000160">
    <property type="term" value="P:phosphorelay signal transduction system"/>
    <property type="evidence" value="ECO:0007669"/>
    <property type="project" value="InterPro"/>
</dbReference>
<dbReference type="EMBL" id="JAAZNL010000025">
    <property type="protein sequence ID" value="NMB70048.1"/>
    <property type="molecule type" value="Genomic_DNA"/>
</dbReference>
<dbReference type="Pfam" id="PF00072">
    <property type="entry name" value="Response_reg"/>
    <property type="match status" value="1"/>
</dbReference>
<evidence type="ECO:0000256" key="1">
    <source>
        <dbReference type="ARBA" id="ARBA00022553"/>
    </source>
</evidence>
<keyword evidence="1 2" id="KW-0597">Phosphoprotein</keyword>
<accession>A0A7X9DKD5</accession>
<dbReference type="SMART" id="SM00448">
    <property type="entry name" value="REC"/>
    <property type="match status" value="1"/>
</dbReference>
<dbReference type="PANTHER" id="PTHR44591">
    <property type="entry name" value="STRESS RESPONSE REGULATOR PROTEIN 1"/>
    <property type="match status" value="1"/>
</dbReference>
<dbReference type="AlphaFoldDB" id="A0A7X9DKD5"/>
<dbReference type="SUPFAM" id="SSF52172">
    <property type="entry name" value="CheY-like"/>
    <property type="match status" value="1"/>
</dbReference>
<dbReference type="Proteomes" id="UP000526033">
    <property type="component" value="Unassembled WGS sequence"/>
</dbReference>
<reference evidence="4 5" key="1">
    <citation type="journal article" date="2020" name="Biotechnol. Biofuels">
        <title>New insights from the biogas microbiome by comprehensive genome-resolved metagenomics of nearly 1600 species originating from multiple anaerobic digesters.</title>
        <authorList>
            <person name="Campanaro S."/>
            <person name="Treu L."/>
            <person name="Rodriguez-R L.M."/>
            <person name="Kovalovszki A."/>
            <person name="Ziels R.M."/>
            <person name="Maus I."/>
            <person name="Zhu X."/>
            <person name="Kougias P.G."/>
            <person name="Basile A."/>
            <person name="Luo G."/>
            <person name="Schluter A."/>
            <person name="Konstantinidis K.T."/>
            <person name="Angelidaki I."/>
        </authorList>
    </citation>
    <scope>NUCLEOTIDE SEQUENCE [LARGE SCALE GENOMIC DNA]</scope>
    <source>
        <strain evidence="4">AS27yjCOA_165</strain>
    </source>
</reference>
<dbReference type="PROSITE" id="PS50110">
    <property type="entry name" value="RESPONSE_REGULATORY"/>
    <property type="match status" value="1"/>
</dbReference>
<proteinExistence type="predicted"/>
<feature type="modified residue" description="4-aspartylphosphate" evidence="2">
    <location>
        <position position="53"/>
    </location>
</feature>